<dbReference type="EMBL" id="CP002498">
    <property type="protein sequence ID" value="AET38498.1"/>
    <property type="molecule type" value="Genomic_DNA"/>
</dbReference>
<dbReference type="AlphaFoldDB" id="G8JQD5"/>
<feature type="region of interest" description="Disordered" evidence="1">
    <location>
        <begin position="100"/>
        <end position="125"/>
    </location>
</feature>
<feature type="compositionally biased region" description="Polar residues" evidence="1">
    <location>
        <begin position="425"/>
        <end position="439"/>
    </location>
</feature>
<organism evidence="2 3">
    <name type="scientific">Eremothecium cymbalariae (strain CBS 270.75 / DBVPG 7215 / KCTC 17166 / NRRL Y-17582)</name>
    <name type="common">Yeast</name>
    <dbReference type="NCBI Taxonomy" id="931890"/>
    <lineage>
        <taxon>Eukaryota</taxon>
        <taxon>Fungi</taxon>
        <taxon>Dikarya</taxon>
        <taxon>Ascomycota</taxon>
        <taxon>Saccharomycotina</taxon>
        <taxon>Saccharomycetes</taxon>
        <taxon>Saccharomycetales</taxon>
        <taxon>Saccharomycetaceae</taxon>
        <taxon>Eremothecium</taxon>
    </lineage>
</organism>
<feature type="region of interest" description="Disordered" evidence="1">
    <location>
        <begin position="406"/>
        <end position="441"/>
    </location>
</feature>
<dbReference type="OrthoDB" id="4069534at2759"/>
<dbReference type="InParanoid" id="G8JQD5"/>
<name>G8JQD5_ERECY</name>
<evidence type="ECO:0000256" key="1">
    <source>
        <dbReference type="SAM" id="MobiDB-lite"/>
    </source>
</evidence>
<gene>
    <name evidence="2" type="ordered locus">Ecym_2801</name>
</gene>
<dbReference type="Proteomes" id="UP000006790">
    <property type="component" value="Chromosome 2"/>
</dbReference>
<dbReference type="KEGG" id="erc:Ecym_2801"/>
<dbReference type="HOGENOM" id="CLU_411154_0_0_1"/>
<evidence type="ECO:0000313" key="2">
    <source>
        <dbReference type="EMBL" id="AET38498.1"/>
    </source>
</evidence>
<feature type="compositionally biased region" description="Polar residues" evidence="1">
    <location>
        <begin position="349"/>
        <end position="376"/>
    </location>
</feature>
<evidence type="ECO:0000313" key="3">
    <source>
        <dbReference type="Proteomes" id="UP000006790"/>
    </source>
</evidence>
<feature type="compositionally biased region" description="Polar residues" evidence="1">
    <location>
        <begin position="283"/>
        <end position="292"/>
    </location>
</feature>
<feature type="region of interest" description="Disordered" evidence="1">
    <location>
        <begin position="283"/>
        <end position="376"/>
    </location>
</feature>
<reference evidence="3" key="1">
    <citation type="journal article" date="2012" name="G3 (Bethesda)">
        <title>Pichia sorbitophila, an interspecies yeast hybrid reveals early steps of genome resolution following polyploidization.</title>
        <authorList>
            <person name="Leh Louis V."/>
            <person name="Despons L."/>
            <person name="Friedrich A."/>
            <person name="Martin T."/>
            <person name="Durrens P."/>
            <person name="Casaregola S."/>
            <person name="Neuveglise C."/>
            <person name="Fairhead C."/>
            <person name="Marck C."/>
            <person name="Cruz J.A."/>
            <person name="Straub M.L."/>
            <person name="Kugler V."/>
            <person name="Sacerdot C."/>
            <person name="Uzunov Z."/>
            <person name="Thierry A."/>
            <person name="Weiss S."/>
            <person name="Bleykasten C."/>
            <person name="De Montigny J."/>
            <person name="Jacques N."/>
            <person name="Jung P."/>
            <person name="Lemaire M."/>
            <person name="Mallet S."/>
            <person name="Morel G."/>
            <person name="Richard G.F."/>
            <person name="Sarkar A."/>
            <person name="Savel G."/>
            <person name="Schacherer J."/>
            <person name="Seret M.L."/>
            <person name="Talla E."/>
            <person name="Samson G."/>
            <person name="Jubin C."/>
            <person name="Poulain J."/>
            <person name="Vacherie B."/>
            <person name="Barbe V."/>
            <person name="Pelletier E."/>
            <person name="Sherman D.J."/>
            <person name="Westhof E."/>
            <person name="Weissenbach J."/>
            <person name="Baret P.V."/>
            <person name="Wincker P."/>
            <person name="Gaillardin C."/>
            <person name="Dujon B."/>
            <person name="Souciet J.L."/>
        </authorList>
    </citation>
    <scope>NUCLEOTIDE SEQUENCE [LARGE SCALE GENOMIC DNA]</scope>
    <source>
        <strain evidence="3">CBS 270.75 / DBVPG 7215 / KCTC 17166 / NRRL Y-17582</strain>
    </source>
</reference>
<protein>
    <submittedName>
        <fullName evidence="2">Uncharacterized protein</fullName>
    </submittedName>
</protein>
<accession>G8JQD5</accession>
<feature type="compositionally biased region" description="Polar residues" evidence="1">
    <location>
        <begin position="330"/>
        <end position="340"/>
    </location>
</feature>
<proteinExistence type="predicted"/>
<feature type="region of interest" description="Disordered" evidence="1">
    <location>
        <begin position="488"/>
        <end position="702"/>
    </location>
</feature>
<dbReference type="OMA" id="SAYNYEM"/>
<feature type="compositionally biased region" description="Basic and acidic residues" evidence="1">
    <location>
        <begin position="580"/>
        <end position="591"/>
    </location>
</feature>
<feature type="compositionally biased region" description="Polar residues" evidence="1">
    <location>
        <begin position="488"/>
        <end position="503"/>
    </location>
</feature>
<dbReference type="RefSeq" id="XP_003645315.1">
    <property type="nucleotide sequence ID" value="XM_003645267.1"/>
</dbReference>
<sequence>MPSGRNGFSRTEDPELDLYLSRVEQLDQERMNSRNLGIHGSRQDYDIGLSPSKYTLDDRNKAQLLLDGLYDSKQYDYYLDADRVSDLAYESAYNYEKTFSPKRSSRTNYRSPKHLSPSRSPGYRDSAFGSLKVDDRYGDRHGGKYVVSEADYELLLKLKRGQYFDLHPTDMSLRPRHMDCSPEHGSSGYGVDGASMAGNTSYFGEVKLSSPSSLYRDEGTLPVRPYSNFRSFPNGNDNAEYDVLTTGGYMSSMETELDNISIPSLIPPTTAATIGSLDIAYSQKNQSSQQQHPEVKVSPSDASKINPEDPSPKLLTGNESTTAEEYIVSLPTTSATNPPSLSDKKVEDTVSSPEPDNIKPNTLKTNDFANGNTNDLKGSSHVSYLESLERSKVTKVSSQWNTAETLAPPWNKNEGALSSALRKNGSPTKLRTNTISNNLKPFRTDPEDVVSSLLKKASPSPRMSPVKFVSRSPLKGREVTETLITSAMKTTGTPTNQSRSAATHITIKPKKREPRQLVEPEEAPDLSDTLRKIQLNKVDVDRRRSPNKQVADDLQIPKLRSAPKEDSKPPQEPISIPELKPVKREPKREASLPEALHAINQLKQAPELSRSPSPVPEALSKITKLSPPKPELKAEPPVPEALLRRSKLSRPPISLKRKVSPPEALLKASNLQKAAPSPEKKESIPEALLQVSKLNKAPSRTK</sequence>
<dbReference type="GeneID" id="11472047"/>
<keyword evidence="3" id="KW-1185">Reference proteome</keyword>